<name>A0A087UVI2_STEMI</name>
<dbReference type="AlphaFoldDB" id="A0A087UVI2"/>
<keyword evidence="2" id="KW-1185">Reference proteome</keyword>
<protein>
    <submittedName>
        <fullName evidence="1">Uncharacterized protein</fullName>
    </submittedName>
</protein>
<sequence>LSIIPNAAAKPQLYNIAHTALNVTGELEFSDRFKLFLYGVNTILSVGWCKKNGVLKDYGG</sequence>
<proteinExistence type="predicted"/>
<accession>A0A087UVI2</accession>
<gene>
    <name evidence="1" type="ORF">X975_13265</name>
</gene>
<dbReference type="Proteomes" id="UP000054359">
    <property type="component" value="Unassembled WGS sequence"/>
</dbReference>
<evidence type="ECO:0000313" key="2">
    <source>
        <dbReference type="Proteomes" id="UP000054359"/>
    </source>
</evidence>
<reference evidence="1 2" key="1">
    <citation type="submission" date="2013-11" db="EMBL/GenBank/DDBJ databases">
        <title>Genome sequencing of Stegodyphus mimosarum.</title>
        <authorList>
            <person name="Bechsgaard J."/>
        </authorList>
    </citation>
    <scope>NUCLEOTIDE SEQUENCE [LARGE SCALE GENOMIC DNA]</scope>
</reference>
<dbReference type="EMBL" id="KK121844">
    <property type="protein sequence ID" value="KFM81371.1"/>
    <property type="molecule type" value="Genomic_DNA"/>
</dbReference>
<organism evidence="1 2">
    <name type="scientific">Stegodyphus mimosarum</name>
    <name type="common">African social velvet spider</name>
    <dbReference type="NCBI Taxonomy" id="407821"/>
    <lineage>
        <taxon>Eukaryota</taxon>
        <taxon>Metazoa</taxon>
        <taxon>Ecdysozoa</taxon>
        <taxon>Arthropoda</taxon>
        <taxon>Chelicerata</taxon>
        <taxon>Arachnida</taxon>
        <taxon>Araneae</taxon>
        <taxon>Araneomorphae</taxon>
        <taxon>Entelegynae</taxon>
        <taxon>Eresoidea</taxon>
        <taxon>Eresidae</taxon>
        <taxon>Stegodyphus</taxon>
    </lineage>
</organism>
<feature type="non-terminal residue" evidence="1">
    <location>
        <position position="1"/>
    </location>
</feature>
<feature type="non-terminal residue" evidence="1">
    <location>
        <position position="60"/>
    </location>
</feature>
<evidence type="ECO:0000313" key="1">
    <source>
        <dbReference type="EMBL" id="KFM81371.1"/>
    </source>
</evidence>